<evidence type="ECO:0000313" key="2">
    <source>
        <dbReference type="EMBL" id="GCC25107.1"/>
    </source>
</evidence>
<proteinExistence type="predicted"/>
<gene>
    <name evidence="2" type="ORF">chiPu_0003512</name>
</gene>
<feature type="compositionally biased region" description="Basic and acidic residues" evidence="1">
    <location>
        <begin position="1"/>
        <end position="10"/>
    </location>
</feature>
<dbReference type="AlphaFoldDB" id="A0A401S3X3"/>
<organism evidence="2 3">
    <name type="scientific">Chiloscyllium punctatum</name>
    <name type="common">Brownbanded bambooshark</name>
    <name type="synonym">Hemiscyllium punctatum</name>
    <dbReference type="NCBI Taxonomy" id="137246"/>
    <lineage>
        <taxon>Eukaryota</taxon>
        <taxon>Metazoa</taxon>
        <taxon>Chordata</taxon>
        <taxon>Craniata</taxon>
        <taxon>Vertebrata</taxon>
        <taxon>Chondrichthyes</taxon>
        <taxon>Elasmobranchii</taxon>
        <taxon>Galeomorphii</taxon>
        <taxon>Galeoidea</taxon>
        <taxon>Orectolobiformes</taxon>
        <taxon>Hemiscylliidae</taxon>
        <taxon>Chiloscyllium</taxon>
    </lineage>
</organism>
<protein>
    <recommendedName>
        <fullName evidence="4">WW-binding domain-containing protein</fullName>
    </recommendedName>
</protein>
<feature type="compositionally biased region" description="Basic and acidic residues" evidence="1">
    <location>
        <begin position="73"/>
        <end position="84"/>
    </location>
</feature>
<dbReference type="PANTHER" id="PTHR16003">
    <property type="entry name" value="C9ORF40 ISOFORM 1"/>
    <property type="match status" value="1"/>
</dbReference>
<reference evidence="2 3" key="1">
    <citation type="journal article" date="2018" name="Nat. Ecol. Evol.">
        <title>Shark genomes provide insights into elasmobranch evolution and the origin of vertebrates.</title>
        <authorList>
            <person name="Hara Y"/>
            <person name="Yamaguchi K"/>
            <person name="Onimaru K"/>
            <person name="Kadota M"/>
            <person name="Koyanagi M"/>
            <person name="Keeley SD"/>
            <person name="Tatsumi K"/>
            <person name="Tanaka K"/>
            <person name="Motone F"/>
            <person name="Kageyama Y"/>
            <person name="Nozu R"/>
            <person name="Adachi N"/>
            <person name="Nishimura O"/>
            <person name="Nakagawa R"/>
            <person name="Tanegashima C"/>
            <person name="Kiyatake I"/>
            <person name="Matsumoto R"/>
            <person name="Murakumo K"/>
            <person name="Nishida K"/>
            <person name="Terakita A"/>
            <person name="Kuratani S"/>
            <person name="Sato K"/>
            <person name="Hyodo S Kuraku.S."/>
        </authorList>
    </citation>
    <scope>NUCLEOTIDE SEQUENCE [LARGE SCALE GENOMIC DNA]</scope>
</reference>
<evidence type="ECO:0000313" key="3">
    <source>
        <dbReference type="Proteomes" id="UP000287033"/>
    </source>
</evidence>
<sequence>MSKRKAEETLCCRPGKRFVSLPLDRKRSVRPPAPSAQASAKRKLQQEPLQEPECKRPGSARPGHADGGSTVGARHEAGAGDGDRGSASGGAGAWPARASRLSGAAQNAPGDEVSCQYNSFQFWRVQLPPVDLTEIEDFRQPKIIEEMNCEDPDESAEIEMELHI</sequence>
<dbReference type="EMBL" id="BEZZ01000076">
    <property type="protein sequence ID" value="GCC25107.1"/>
    <property type="molecule type" value="Genomic_DNA"/>
</dbReference>
<dbReference type="Proteomes" id="UP000287033">
    <property type="component" value="Unassembled WGS sequence"/>
</dbReference>
<evidence type="ECO:0008006" key="4">
    <source>
        <dbReference type="Google" id="ProtNLM"/>
    </source>
</evidence>
<dbReference type="InterPro" id="IPR042349">
    <property type="entry name" value="C9orf40-like"/>
</dbReference>
<keyword evidence="3" id="KW-1185">Reference proteome</keyword>
<accession>A0A401S3X3</accession>
<evidence type="ECO:0000256" key="1">
    <source>
        <dbReference type="SAM" id="MobiDB-lite"/>
    </source>
</evidence>
<dbReference type="OMA" id="DEVSCQY"/>
<comment type="caution">
    <text evidence="2">The sequence shown here is derived from an EMBL/GenBank/DDBJ whole genome shotgun (WGS) entry which is preliminary data.</text>
</comment>
<dbReference type="PANTHER" id="PTHR16003:SF3">
    <property type="entry name" value="CHROMOSOME 9 C9ORF40 HOMOLOG"/>
    <property type="match status" value="1"/>
</dbReference>
<name>A0A401S3X3_CHIPU</name>
<dbReference type="OrthoDB" id="9991950at2759"/>
<feature type="region of interest" description="Disordered" evidence="1">
    <location>
        <begin position="1"/>
        <end position="110"/>
    </location>
</feature>
<dbReference type="STRING" id="137246.A0A401S3X3"/>